<dbReference type="InterPro" id="IPR003265">
    <property type="entry name" value="HhH-GPD_domain"/>
</dbReference>
<dbReference type="InterPro" id="IPR023170">
    <property type="entry name" value="HhH_base_excis_C"/>
</dbReference>
<dbReference type="SUPFAM" id="SSF48150">
    <property type="entry name" value="DNA-glycosylase"/>
    <property type="match status" value="1"/>
</dbReference>
<evidence type="ECO:0000256" key="7">
    <source>
        <dbReference type="ARBA" id="ARBA00022946"/>
    </source>
</evidence>
<dbReference type="HAMAP" id="MF_03183">
    <property type="entry name" value="Endonuclease_III_Nth"/>
    <property type="match status" value="1"/>
</dbReference>
<evidence type="ECO:0000313" key="18">
    <source>
        <dbReference type="Proteomes" id="UP000504638"/>
    </source>
</evidence>
<accession>A0A6G1GB97</accession>
<keyword evidence="8" id="KW-0408">Iron</keyword>
<keyword evidence="14" id="KW-0326">Glycosidase</keyword>
<dbReference type="GO" id="GO:0046872">
    <property type="term" value="F:metal ion binding"/>
    <property type="evidence" value="ECO:0007669"/>
    <property type="project" value="UniProtKB-KW"/>
</dbReference>
<comment type="similarity">
    <text evidence="1">Belongs to the Nth/MutY family.</text>
</comment>
<keyword evidence="12" id="KW-0456">Lyase</keyword>
<dbReference type="GO" id="GO:0006289">
    <property type="term" value="P:nucleotide-excision repair"/>
    <property type="evidence" value="ECO:0007669"/>
    <property type="project" value="TreeGrafter"/>
</dbReference>
<keyword evidence="18" id="KW-1185">Reference proteome</keyword>
<evidence type="ECO:0000256" key="2">
    <source>
        <dbReference type="ARBA" id="ARBA00012720"/>
    </source>
</evidence>
<dbReference type="PROSITE" id="PS01155">
    <property type="entry name" value="ENDONUCLEASE_III_2"/>
    <property type="match status" value="1"/>
</dbReference>
<dbReference type="EC" id="4.2.99.18" evidence="2"/>
<dbReference type="Pfam" id="PF00633">
    <property type="entry name" value="HHH"/>
    <property type="match status" value="1"/>
</dbReference>
<dbReference type="Gene3D" id="1.10.340.30">
    <property type="entry name" value="Hypothetical protein, domain 2"/>
    <property type="match status" value="1"/>
</dbReference>
<dbReference type="GO" id="GO:0000703">
    <property type="term" value="F:oxidized pyrimidine nucleobase lesion DNA N-glycosylase activity"/>
    <property type="evidence" value="ECO:0007669"/>
    <property type="project" value="UniProtKB-ARBA"/>
</dbReference>
<feature type="non-terminal residue" evidence="17">
    <location>
        <position position="233"/>
    </location>
</feature>
<reference evidence="19" key="2">
    <citation type="submission" date="2020-04" db="EMBL/GenBank/DDBJ databases">
        <authorList>
            <consortium name="NCBI Genome Project"/>
        </authorList>
    </citation>
    <scope>NUCLEOTIDE SEQUENCE</scope>
    <source>
        <strain evidence="19">CBS 781.70</strain>
    </source>
</reference>
<feature type="domain" description="HhH-GPD" evidence="16">
    <location>
        <begin position="37"/>
        <end position="197"/>
    </location>
</feature>
<evidence type="ECO:0000256" key="6">
    <source>
        <dbReference type="ARBA" id="ARBA00022801"/>
    </source>
</evidence>
<evidence type="ECO:0000256" key="15">
    <source>
        <dbReference type="ARBA" id="ARBA00044632"/>
    </source>
</evidence>
<keyword evidence="13" id="KW-0539">Nucleus</keyword>
<evidence type="ECO:0000256" key="8">
    <source>
        <dbReference type="ARBA" id="ARBA00023004"/>
    </source>
</evidence>
<evidence type="ECO:0000256" key="11">
    <source>
        <dbReference type="ARBA" id="ARBA00023204"/>
    </source>
</evidence>
<dbReference type="PIRSF" id="PIRSF001435">
    <property type="entry name" value="Nth"/>
    <property type="match status" value="1"/>
</dbReference>
<evidence type="ECO:0000259" key="16">
    <source>
        <dbReference type="SMART" id="SM00478"/>
    </source>
</evidence>
<dbReference type="GO" id="GO:0051539">
    <property type="term" value="F:4 iron, 4 sulfur cluster binding"/>
    <property type="evidence" value="ECO:0007669"/>
    <property type="project" value="UniProtKB-KW"/>
</dbReference>
<protein>
    <recommendedName>
        <fullName evidence="2">DNA-(apurinic or apyrimidinic site) lyase</fullName>
        <ecNumber evidence="2">4.2.99.18</ecNumber>
    </recommendedName>
</protein>
<dbReference type="GeneID" id="54417555"/>
<sequence>MRADIVAPVDTMGCATLADPTASARDQRFQTLVALMLSSQTKDVVTAAAMGRLREEVPGVCEEDRVDSGFNLESILALPAPRLNELIAKVGFHNVKTAYILRTAAILRDEHDSDIPATIVGLTSLPGVGPKMAYLCLSAAWGRDEGIGVDVHVHRITNRWGWNRTKGPEETRKALEGWLPRDKWNEINHLLVGFGQTICAPVRPRCGECGLAEKGLCPSAKVVKGKSSVVKKE</sequence>
<dbReference type="GO" id="GO:0005634">
    <property type="term" value="C:nucleus"/>
    <property type="evidence" value="ECO:0007669"/>
    <property type="project" value="InterPro"/>
</dbReference>
<reference evidence="19" key="3">
    <citation type="submission" date="2025-04" db="UniProtKB">
        <authorList>
            <consortium name="RefSeq"/>
        </authorList>
    </citation>
    <scope>IDENTIFICATION</scope>
    <source>
        <strain evidence="19">CBS 781.70</strain>
    </source>
</reference>
<reference evidence="17 19" key="1">
    <citation type="submission" date="2020-01" db="EMBL/GenBank/DDBJ databases">
        <authorList>
            <consortium name="DOE Joint Genome Institute"/>
            <person name="Haridas S."/>
            <person name="Albert R."/>
            <person name="Binder M."/>
            <person name="Bloem J."/>
            <person name="Labutti K."/>
            <person name="Salamov A."/>
            <person name="Andreopoulos B."/>
            <person name="Baker S.E."/>
            <person name="Barry K."/>
            <person name="Bills G."/>
            <person name="Bluhm B.H."/>
            <person name="Cannon C."/>
            <person name="Castanera R."/>
            <person name="Culley D.E."/>
            <person name="Daum C."/>
            <person name="Ezra D."/>
            <person name="Gonzalez J.B."/>
            <person name="Henrissat B."/>
            <person name="Kuo A."/>
            <person name="Liang C."/>
            <person name="Lipzen A."/>
            <person name="Lutzoni F."/>
            <person name="Magnuson J."/>
            <person name="Mondo S."/>
            <person name="Nolan M."/>
            <person name="Ohm R."/>
            <person name="Pangilinan J."/>
            <person name="Park H.-J."/>
            <person name="Ramirez L."/>
            <person name="Alfaro M."/>
            <person name="Sun H."/>
            <person name="Tritt A."/>
            <person name="Yoshinaga Y."/>
            <person name="Zwiers L.-H."/>
            <person name="Turgeon B.G."/>
            <person name="Goodwin S.B."/>
            <person name="Spatafora J.W."/>
            <person name="Crous P.W."/>
            <person name="Grigoriev I.V."/>
        </authorList>
    </citation>
    <scope>NUCLEOTIDE SEQUENCE</scope>
    <source>
        <strain evidence="17 19">CBS 781.70</strain>
    </source>
</reference>
<evidence type="ECO:0000313" key="17">
    <source>
        <dbReference type="EMBL" id="KAF1815252.1"/>
    </source>
</evidence>
<evidence type="ECO:0000256" key="13">
    <source>
        <dbReference type="ARBA" id="ARBA00023242"/>
    </source>
</evidence>
<evidence type="ECO:0000256" key="12">
    <source>
        <dbReference type="ARBA" id="ARBA00023239"/>
    </source>
</evidence>
<keyword evidence="3" id="KW-0004">4Fe-4S</keyword>
<evidence type="ECO:0000256" key="9">
    <source>
        <dbReference type="ARBA" id="ARBA00023014"/>
    </source>
</evidence>
<evidence type="ECO:0000256" key="5">
    <source>
        <dbReference type="ARBA" id="ARBA00022763"/>
    </source>
</evidence>
<dbReference type="FunFam" id="1.10.1670.10:FF:000027">
    <property type="entry name" value="Endonuclease III homolog"/>
    <property type="match status" value="1"/>
</dbReference>
<organism evidence="17">
    <name type="scientific">Eremomyces bilateralis CBS 781.70</name>
    <dbReference type="NCBI Taxonomy" id="1392243"/>
    <lineage>
        <taxon>Eukaryota</taxon>
        <taxon>Fungi</taxon>
        <taxon>Dikarya</taxon>
        <taxon>Ascomycota</taxon>
        <taxon>Pezizomycotina</taxon>
        <taxon>Dothideomycetes</taxon>
        <taxon>Dothideomycetes incertae sedis</taxon>
        <taxon>Eremomycetales</taxon>
        <taxon>Eremomycetaceae</taxon>
        <taxon>Eremomyces</taxon>
    </lineage>
</organism>
<dbReference type="OrthoDB" id="2099276at2759"/>
<keyword evidence="5" id="KW-0227">DNA damage</keyword>
<evidence type="ECO:0000256" key="10">
    <source>
        <dbReference type="ARBA" id="ARBA00023128"/>
    </source>
</evidence>
<keyword evidence="7" id="KW-0809">Transit peptide</keyword>
<dbReference type="Proteomes" id="UP000504638">
    <property type="component" value="Unplaced"/>
</dbReference>
<dbReference type="GO" id="GO:0140078">
    <property type="term" value="F:class I DNA-(apurinic or apyrimidinic site) endonuclease activity"/>
    <property type="evidence" value="ECO:0007669"/>
    <property type="project" value="UniProtKB-EC"/>
</dbReference>
<evidence type="ECO:0000256" key="1">
    <source>
        <dbReference type="ARBA" id="ARBA00008343"/>
    </source>
</evidence>
<dbReference type="FunFam" id="1.10.340.30:FF:000001">
    <property type="entry name" value="Endonuclease III"/>
    <property type="match status" value="1"/>
</dbReference>
<dbReference type="Pfam" id="PF00730">
    <property type="entry name" value="HhH-GPD"/>
    <property type="match status" value="1"/>
</dbReference>
<name>A0A6G1GB97_9PEZI</name>
<dbReference type="InterPro" id="IPR011257">
    <property type="entry name" value="DNA_glycosylase"/>
</dbReference>
<dbReference type="PANTHER" id="PTHR43286">
    <property type="entry name" value="ENDONUCLEASE III-LIKE PROTEIN 1"/>
    <property type="match status" value="1"/>
</dbReference>
<dbReference type="Gene3D" id="1.10.1670.10">
    <property type="entry name" value="Helix-hairpin-Helix base-excision DNA repair enzymes (C-terminal)"/>
    <property type="match status" value="1"/>
</dbReference>
<evidence type="ECO:0000313" key="19">
    <source>
        <dbReference type="RefSeq" id="XP_033536883.1"/>
    </source>
</evidence>
<dbReference type="AlphaFoldDB" id="A0A6G1GB97"/>
<evidence type="ECO:0000256" key="3">
    <source>
        <dbReference type="ARBA" id="ARBA00022485"/>
    </source>
</evidence>
<gene>
    <name evidence="17 19" type="ORF">P152DRAFT_412540</name>
</gene>
<keyword evidence="10" id="KW-0496">Mitochondrion</keyword>
<keyword evidence="4" id="KW-0479">Metal-binding</keyword>
<dbReference type="InterPro" id="IPR004036">
    <property type="entry name" value="Endonuclease-III-like_CS2"/>
</dbReference>
<dbReference type="SMART" id="SM00478">
    <property type="entry name" value="ENDO3c"/>
    <property type="match status" value="1"/>
</dbReference>
<comment type="catalytic activity">
    <reaction evidence="15">
        <text>2'-deoxyribonucleotide-(2'-deoxyribose 5'-phosphate)-2'-deoxyribonucleotide-DNA = a 3'-end 2'-deoxyribonucleotide-(2,3-dehydro-2,3-deoxyribose 5'-phosphate)-DNA + a 5'-end 5'-phospho-2'-deoxyribonucleoside-DNA + H(+)</text>
        <dbReference type="Rhea" id="RHEA:66592"/>
        <dbReference type="Rhea" id="RHEA-COMP:13180"/>
        <dbReference type="Rhea" id="RHEA-COMP:16897"/>
        <dbReference type="Rhea" id="RHEA-COMP:17067"/>
        <dbReference type="ChEBI" id="CHEBI:15378"/>
        <dbReference type="ChEBI" id="CHEBI:136412"/>
        <dbReference type="ChEBI" id="CHEBI:157695"/>
        <dbReference type="ChEBI" id="CHEBI:167181"/>
        <dbReference type="EC" id="4.2.99.18"/>
    </reaction>
</comment>
<keyword evidence="11" id="KW-0234">DNA repair</keyword>
<dbReference type="CDD" id="cd00056">
    <property type="entry name" value="ENDO3c"/>
    <property type="match status" value="1"/>
</dbReference>
<dbReference type="InterPro" id="IPR000445">
    <property type="entry name" value="HhH_motif"/>
</dbReference>
<dbReference type="EMBL" id="ML975152">
    <property type="protein sequence ID" value="KAF1815252.1"/>
    <property type="molecule type" value="Genomic_DNA"/>
</dbReference>
<keyword evidence="9" id="KW-0411">Iron-sulfur</keyword>
<proteinExistence type="inferred from homology"/>
<keyword evidence="6" id="KW-0378">Hydrolase</keyword>
<evidence type="ECO:0000256" key="4">
    <source>
        <dbReference type="ARBA" id="ARBA00022723"/>
    </source>
</evidence>
<dbReference type="PANTHER" id="PTHR43286:SF1">
    <property type="entry name" value="ENDONUCLEASE III-LIKE PROTEIN 1"/>
    <property type="match status" value="1"/>
</dbReference>
<dbReference type="GO" id="GO:0003677">
    <property type="term" value="F:DNA binding"/>
    <property type="evidence" value="ECO:0007669"/>
    <property type="project" value="InterPro"/>
</dbReference>
<dbReference type="InterPro" id="IPR030841">
    <property type="entry name" value="NTH1"/>
</dbReference>
<dbReference type="RefSeq" id="XP_033536883.1">
    <property type="nucleotide sequence ID" value="XM_033676985.1"/>
</dbReference>
<dbReference type="GO" id="GO:0006285">
    <property type="term" value="P:base-excision repair, AP site formation"/>
    <property type="evidence" value="ECO:0007669"/>
    <property type="project" value="InterPro"/>
</dbReference>
<evidence type="ECO:0000256" key="14">
    <source>
        <dbReference type="ARBA" id="ARBA00023295"/>
    </source>
</evidence>